<name>A0A6H5IHU4_9HYME</name>
<sequence>MAVWAARTDSTSKPHRSHHTAPTHGQRPDIFLRVYTTCLETGVFPSGWKRQRLVLILKPGKPPDEPSSYRPLCMLDTMGKILEKIICDRLEAFTERPGGLLERQYGFRKGRSTIDANEDVISTARNAIAGRRWFRGTKKYCAVVTLDVRNAFNSARWPLSFKFWLSRSLVRSSLVPVSMSKDPPRLSRSPFMWILSVMGLMALWSVVFREPGSDVATLDLINATKRCWYPQFRETSARGTRPEKPGHHLLVDNSFSRRATRPTEPSGEQPDVTSGDLGEAELRLRGAQTLCLYSSILPTCCSLILGQSTSLTS</sequence>
<evidence type="ECO:0000313" key="4">
    <source>
        <dbReference type="Proteomes" id="UP000479190"/>
    </source>
</evidence>
<feature type="domain" description="Reverse transcriptase" evidence="2">
    <location>
        <begin position="60"/>
        <end position="163"/>
    </location>
</feature>
<accession>A0A6H5IHU4</accession>
<evidence type="ECO:0000313" key="3">
    <source>
        <dbReference type="EMBL" id="CAB0034351.1"/>
    </source>
</evidence>
<evidence type="ECO:0000256" key="1">
    <source>
        <dbReference type="SAM" id="MobiDB-lite"/>
    </source>
</evidence>
<feature type="region of interest" description="Disordered" evidence="1">
    <location>
        <begin position="237"/>
        <end position="275"/>
    </location>
</feature>
<dbReference type="Pfam" id="PF00078">
    <property type="entry name" value="RVT_1"/>
    <property type="match status" value="1"/>
</dbReference>
<dbReference type="PANTHER" id="PTHR19446">
    <property type="entry name" value="REVERSE TRANSCRIPTASES"/>
    <property type="match status" value="1"/>
</dbReference>
<feature type="compositionally biased region" description="Basic and acidic residues" evidence="1">
    <location>
        <begin position="240"/>
        <end position="250"/>
    </location>
</feature>
<protein>
    <recommendedName>
        <fullName evidence="2">Reverse transcriptase domain-containing protein</fullName>
    </recommendedName>
</protein>
<proteinExistence type="predicted"/>
<dbReference type="InterPro" id="IPR000477">
    <property type="entry name" value="RT_dom"/>
</dbReference>
<keyword evidence="4" id="KW-1185">Reference proteome</keyword>
<evidence type="ECO:0000259" key="2">
    <source>
        <dbReference type="Pfam" id="PF00078"/>
    </source>
</evidence>
<feature type="region of interest" description="Disordered" evidence="1">
    <location>
        <begin position="1"/>
        <end position="24"/>
    </location>
</feature>
<dbReference type="AlphaFoldDB" id="A0A6H5IHU4"/>
<reference evidence="3 4" key="1">
    <citation type="submission" date="2020-02" db="EMBL/GenBank/DDBJ databases">
        <authorList>
            <person name="Ferguson B K."/>
        </authorList>
    </citation>
    <scope>NUCLEOTIDE SEQUENCE [LARGE SCALE GENOMIC DNA]</scope>
</reference>
<organism evidence="3 4">
    <name type="scientific">Trichogramma brassicae</name>
    <dbReference type="NCBI Taxonomy" id="86971"/>
    <lineage>
        <taxon>Eukaryota</taxon>
        <taxon>Metazoa</taxon>
        <taxon>Ecdysozoa</taxon>
        <taxon>Arthropoda</taxon>
        <taxon>Hexapoda</taxon>
        <taxon>Insecta</taxon>
        <taxon>Pterygota</taxon>
        <taxon>Neoptera</taxon>
        <taxon>Endopterygota</taxon>
        <taxon>Hymenoptera</taxon>
        <taxon>Apocrita</taxon>
        <taxon>Proctotrupomorpha</taxon>
        <taxon>Chalcidoidea</taxon>
        <taxon>Trichogrammatidae</taxon>
        <taxon>Trichogramma</taxon>
    </lineage>
</organism>
<dbReference type="OrthoDB" id="6778504at2759"/>
<dbReference type="Proteomes" id="UP000479190">
    <property type="component" value="Unassembled WGS sequence"/>
</dbReference>
<dbReference type="EMBL" id="CADCXV010000740">
    <property type="protein sequence ID" value="CAB0034351.1"/>
    <property type="molecule type" value="Genomic_DNA"/>
</dbReference>
<gene>
    <name evidence="3" type="ORF">TBRA_LOCUS6249</name>
</gene>